<name>A0A370GU01_9COXI</name>
<dbReference type="GO" id="GO:0030420">
    <property type="term" value="P:establishment of competence for transformation"/>
    <property type="evidence" value="ECO:0007669"/>
    <property type="project" value="InterPro"/>
</dbReference>
<dbReference type="SUPFAM" id="SSF56281">
    <property type="entry name" value="Metallo-hydrolase/oxidoreductase"/>
    <property type="match status" value="1"/>
</dbReference>
<dbReference type="NCBIfam" id="TIGR00361">
    <property type="entry name" value="ComEC_Rec2"/>
    <property type="match status" value="1"/>
</dbReference>
<dbReference type="InterPro" id="IPR004797">
    <property type="entry name" value="Competence_ComEC/Rec2"/>
</dbReference>
<evidence type="ECO:0000256" key="4">
    <source>
        <dbReference type="ARBA" id="ARBA00022989"/>
    </source>
</evidence>
<dbReference type="Gene3D" id="3.60.15.10">
    <property type="entry name" value="Ribonuclease Z/Hydroxyacylglutathione hydrolase-like"/>
    <property type="match status" value="1"/>
</dbReference>
<keyword evidence="5 6" id="KW-0472">Membrane</keyword>
<protein>
    <submittedName>
        <fullName evidence="8">Competence protein ComEC</fullName>
    </submittedName>
</protein>
<dbReference type="InterPro" id="IPR052159">
    <property type="entry name" value="Competence_DNA_uptake"/>
</dbReference>
<feature type="transmembrane region" description="Helical" evidence="6">
    <location>
        <begin position="389"/>
        <end position="410"/>
    </location>
</feature>
<feature type="transmembrane region" description="Helical" evidence="6">
    <location>
        <begin position="451"/>
        <end position="475"/>
    </location>
</feature>
<feature type="transmembrane region" description="Helical" evidence="6">
    <location>
        <begin position="513"/>
        <end position="531"/>
    </location>
</feature>
<feature type="transmembrane region" description="Helical" evidence="6">
    <location>
        <begin position="40"/>
        <end position="60"/>
    </location>
</feature>
<evidence type="ECO:0000313" key="9">
    <source>
        <dbReference type="Proteomes" id="UP000254720"/>
    </source>
</evidence>
<dbReference type="InterPro" id="IPR035681">
    <property type="entry name" value="ComA-like_MBL"/>
</dbReference>
<dbReference type="Pfam" id="PF13567">
    <property type="entry name" value="DUF4131"/>
    <property type="match status" value="1"/>
</dbReference>
<dbReference type="Pfam" id="PF00753">
    <property type="entry name" value="Lactamase_B"/>
    <property type="match status" value="1"/>
</dbReference>
<keyword evidence="9" id="KW-1185">Reference proteome</keyword>
<dbReference type="InterPro" id="IPR036866">
    <property type="entry name" value="RibonucZ/Hydroxyglut_hydro"/>
</dbReference>
<feature type="transmembrane region" description="Helical" evidence="6">
    <location>
        <begin position="90"/>
        <end position="107"/>
    </location>
</feature>
<feature type="transmembrane region" description="Helical" evidence="6">
    <location>
        <begin position="366"/>
        <end position="383"/>
    </location>
</feature>
<evidence type="ECO:0000256" key="6">
    <source>
        <dbReference type="SAM" id="Phobius"/>
    </source>
</evidence>
<feature type="transmembrane region" description="Helical" evidence="6">
    <location>
        <begin position="315"/>
        <end position="337"/>
    </location>
</feature>
<dbReference type="Pfam" id="PF03772">
    <property type="entry name" value="Competence"/>
    <property type="match status" value="1"/>
</dbReference>
<dbReference type="EMBL" id="QQAX01000006">
    <property type="protein sequence ID" value="RDI46024.1"/>
    <property type="molecule type" value="Genomic_DNA"/>
</dbReference>
<evidence type="ECO:0000256" key="1">
    <source>
        <dbReference type="ARBA" id="ARBA00004651"/>
    </source>
</evidence>
<evidence type="ECO:0000256" key="5">
    <source>
        <dbReference type="ARBA" id="ARBA00023136"/>
    </source>
</evidence>
<evidence type="ECO:0000256" key="2">
    <source>
        <dbReference type="ARBA" id="ARBA00022475"/>
    </source>
</evidence>
<comment type="caution">
    <text evidence="8">The sequence shown here is derived from an EMBL/GenBank/DDBJ whole genome shotgun (WGS) entry which is preliminary data.</text>
</comment>
<feature type="transmembrane region" description="Helical" evidence="6">
    <location>
        <begin position="487"/>
        <end position="507"/>
    </location>
</feature>
<organism evidence="8 9">
    <name type="scientific">Aquicella lusitana</name>
    <dbReference type="NCBI Taxonomy" id="254246"/>
    <lineage>
        <taxon>Bacteria</taxon>
        <taxon>Pseudomonadati</taxon>
        <taxon>Pseudomonadota</taxon>
        <taxon>Gammaproteobacteria</taxon>
        <taxon>Legionellales</taxon>
        <taxon>Coxiellaceae</taxon>
        <taxon>Aquicella</taxon>
    </lineage>
</organism>
<gene>
    <name evidence="8" type="ORF">C8D86_10628</name>
</gene>
<keyword evidence="4 6" id="KW-1133">Transmembrane helix</keyword>
<dbReference type="InterPro" id="IPR001279">
    <property type="entry name" value="Metallo-B-lactamas"/>
</dbReference>
<evidence type="ECO:0000256" key="3">
    <source>
        <dbReference type="ARBA" id="ARBA00022692"/>
    </source>
</evidence>
<feature type="transmembrane region" description="Helical" evidence="6">
    <location>
        <begin position="284"/>
        <end position="303"/>
    </location>
</feature>
<dbReference type="OrthoDB" id="9761531at2"/>
<proteinExistence type="predicted"/>
<feature type="transmembrane region" description="Helical" evidence="6">
    <location>
        <begin position="66"/>
        <end position="83"/>
    </location>
</feature>
<dbReference type="PANTHER" id="PTHR30619">
    <property type="entry name" value="DNA INTERNALIZATION/COMPETENCE PROTEIN COMEC/REC2"/>
    <property type="match status" value="1"/>
</dbReference>
<dbReference type="CDD" id="cd07731">
    <property type="entry name" value="ComA-like_MBL-fold"/>
    <property type="match status" value="1"/>
</dbReference>
<evidence type="ECO:0000259" key="7">
    <source>
        <dbReference type="SMART" id="SM00849"/>
    </source>
</evidence>
<dbReference type="Proteomes" id="UP000254720">
    <property type="component" value="Unassembled WGS sequence"/>
</dbReference>
<accession>A0A370GU01</accession>
<reference evidence="8 9" key="1">
    <citation type="submission" date="2018-07" db="EMBL/GenBank/DDBJ databases">
        <title>Genomic Encyclopedia of Type Strains, Phase IV (KMG-IV): sequencing the most valuable type-strain genomes for metagenomic binning, comparative biology and taxonomic classification.</title>
        <authorList>
            <person name="Goeker M."/>
        </authorList>
    </citation>
    <scope>NUCLEOTIDE SEQUENCE [LARGE SCALE GENOMIC DNA]</scope>
    <source>
        <strain evidence="8 9">DSM 16500</strain>
    </source>
</reference>
<keyword evidence="2" id="KW-1003">Cell membrane</keyword>
<sequence length="819" mass="92286">MAVILSAAHYYPVNYISFHYLCDKTKSFCIRTRIHSFREFSPMPFFVLAFLSGDLFLQLFSSLPSQIMLVLLTTINFLIYFSLKNRIRLVYLLFAFVLGFAWSAWYAQGILSWSLPKSWEGRPVTITGYVASLPVRNKWQTYFFFALQTMQVGGDLQPGKALVRLAWRDHQQPIKAGEKRQFLVRLKRIHGTQNPGTFDYEAWSLQKGLRASGYILTSPLNKVISHHWYHYPIAQFRQNLQEKIRAHLPQSRTAPWLMALIMGEREGIAQEDWQVLRQTGTNHLMAIAGLHIGIMAGFTHMLIAWSWRRFERLTLWLPAQQAGACAALIVAVLYSALAGFSVPTQRACLMLAAFIFSLLSRRKLNAWYGWSLALLLVLMLNPLCVLTESFWLSFGTLALIIYGMGGRLAPRGLWWKWGRVQWVVGLGLTPITLVLFQQCSLVSFLANSIAIPWLGCLILPFCFLSGICLLILPSVGGLCLLIADKSLAVLWTLLAWFSALPFSAWYHAMPDPILFFITMTGFLLLLLPAGFPGKWAGILWVLPLLLYKPAAPAEGDVWLTLLDVGQGLSVVVQTKTHLLVYDAGPRYAGMDMGESVVLPFLHKIGARQIDLLVISHGDNDHIGGAGALVKALSVGMIKTSVPEKWLQPIARTCFAGDTWQWDKVLFTFIYPDKNQLSLGNDSSCVLRITAHGQSILLTGDIEKYAEENLLEQASHHLQSTILVAPHHGSKTSGLAKFIVAVRPQFVLYATGYRNRYHFPHPQIVSFYEAIQARQLNTAETGAIQFRLKEKNAVLSPEIYRKTHHHYWHAALMEDGIKAD</sequence>
<evidence type="ECO:0000313" key="8">
    <source>
        <dbReference type="EMBL" id="RDI46024.1"/>
    </source>
</evidence>
<feature type="domain" description="Metallo-beta-lactamase" evidence="7">
    <location>
        <begin position="566"/>
        <end position="727"/>
    </location>
</feature>
<keyword evidence="3 6" id="KW-0812">Transmembrane</keyword>
<comment type="subcellular location">
    <subcellularLocation>
        <location evidence="1">Cell membrane</location>
        <topology evidence="1">Multi-pass membrane protein</topology>
    </subcellularLocation>
</comment>
<dbReference type="SMART" id="SM00849">
    <property type="entry name" value="Lactamase_B"/>
    <property type="match status" value="1"/>
</dbReference>
<dbReference type="NCBIfam" id="TIGR00360">
    <property type="entry name" value="ComEC_N-term"/>
    <property type="match status" value="1"/>
</dbReference>
<dbReference type="GO" id="GO:0005886">
    <property type="term" value="C:plasma membrane"/>
    <property type="evidence" value="ECO:0007669"/>
    <property type="project" value="UniProtKB-SubCell"/>
</dbReference>
<dbReference type="AlphaFoldDB" id="A0A370GU01"/>
<dbReference type="InterPro" id="IPR004477">
    <property type="entry name" value="ComEC_N"/>
</dbReference>
<dbReference type="PANTHER" id="PTHR30619:SF1">
    <property type="entry name" value="RECOMBINATION PROTEIN 2"/>
    <property type="match status" value="1"/>
</dbReference>
<dbReference type="InterPro" id="IPR025405">
    <property type="entry name" value="DUF4131"/>
</dbReference>
<feature type="transmembrane region" description="Helical" evidence="6">
    <location>
        <begin position="422"/>
        <end position="445"/>
    </location>
</feature>